<protein>
    <submittedName>
        <fullName evidence="5">MarR family transcriptional regulator</fullName>
    </submittedName>
</protein>
<dbReference type="SMART" id="SM00347">
    <property type="entry name" value="HTH_MARR"/>
    <property type="match status" value="1"/>
</dbReference>
<sequence length="167" mass="19247">MAENTSFTTMTVSEKKAEITRIFFDIYTDILSIEKNVLKDSPYNDLSPTDVSILHAIGLNTPQTFEVSDALNVSKSTLTTRLANLEKKGYIHRYLDDNDKRSIRIALTERGMALYHASNESHQLLVDAFLENFDEKELNDCYTALTVNLPEAMMRLKYKYRSYMKRS</sequence>
<dbReference type="CDD" id="cd00090">
    <property type="entry name" value="HTH_ARSR"/>
    <property type="match status" value="1"/>
</dbReference>
<evidence type="ECO:0000256" key="1">
    <source>
        <dbReference type="ARBA" id="ARBA00023015"/>
    </source>
</evidence>
<dbReference type="GO" id="GO:0003677">
    <property type="term" value="F:DNA binding"/>
    <property type="evidence" value="ECO:0007669"/>
    <property type="project" value="UniProtKB-KW"/>
</dbReference>
<dbReference type="InterPro" id="IPR000835">
    <property type="entry name" value="HTH_MarR-typ"/>
</dbReference>
<reference evidence="5" key="1">
    <citation type="journal article" date="2021" name="PeerJ">
        <title>Extensive microbial diversity within the chicken gut microbiome revealed by metagenomics and culture.</title>
        <authorList>
            <person name="Gilroy R."/>
            <person name="Ravi A."/>
            <person name="Getino M."/>
            <person name="Pursley I."/>
            <person name="Horton D.L."/>
            <person name="Alikhan N.F."/>
            <person name="Baker D."/>
            <person name="Gharbi K."/>
            <person name="Hall N."/>
            <person name="Watson M."/>
            <person name="Adriaenssens E.M."/>
            <person name="Foster-Nyarko E."/>
            <person name="Jarju S."/>
            <person name="Secka A."/>
            <person name="Antonio M."/>
            <person name="Oren A."/>
            <person name="Chaudhuri R.R."/>
            <person name="La Ragione R."/>
            <person name="Hildebrand F."/>
            <person name="Pallen M.J."/>
        </authorList>
    </citation>
    <scope>NUCLEOTIDE SEQUENCE</scope>
    <source>
        <strain evidence="5">F6-6636</strain>
    </source>
</reference>
<reference evidence="5" key="2">
    <citation type="submission" date="2021-04" db="EMBL/GenBank/DDBJ databases">
        <authorList>
            <person name="Gilroy R."/>
        </authorList>
    </citation>
    <scope>NUCLEOTIDE SEQUENCE</scope>
    <source>
        <strain evidence="5">F6-6636</strain>
    </source>
</reference>
<evidence type="ECO:0000313" key="6">
    <source>
        <dbReference type="Proteomes" id="UP000777303"/>
    </source>
</evidence>
<comment type="caution">
    <text evidence="5">The sequence shown here is derived from an EMBL/GenBank/DDBJ whole genome shotgun (WGS) entry which is preliminary data.</text>
</comment>
<evidence type="ECO:0000259" key="4">
    <source>
        <dbReference type="PROSITE" id="PS50995"/>
    </source>
</evidence>
<dbReference type="PANTHER" id="PTHR42756">
    <property type="entry name" value="TRANSCRIPTIONAL REGULATOR, MARR"/>
    <property type="match status" value="1"/>
</dbReference>
<evidence type="ECO:0000313" key="5">
    <source>
        <dbReference type="EMBL" id="MBU3851392.1"/>
    </source>
</evidence>
<feature type="domain" description="HTH marR-type" evidence="4">
    <location>
        <begin position="16"/>
        <end position="155"/>
    </location>
</feature>
<dbReference type="InterPro" id="IPR036388">
    <property type="entry name" value="WH-like_DNA-bd_sf"/>
</dbReference>
<gene>
    <name evidence="5" type="ORF">H9901_01665</name>
</gene>
<evidence type="ECO:0000256" key="2">
    <source>
        <dbReference type="ARBA" id="ARBA00023125"/>
    </source>
</evidence>
<name>A0A948TJF2_9LACO</name>
<dbReference type="InterPro" id="IPR011991">
    <property type="entry name" value="ArsR-like_HTH"/>
</dbReference>
<dbReference type="EMBL" id="JAHLFS010000023">
    <property type="protein sequence ID" value="MBU3851392.1"/>
    <property type="molecule type" value="Genomic_DNA"/>
</dbReference>
<dbReference type="PROSITE" id="PS50995">
    <property type="entry name" value="HTH_MARR_2"/>
    <property type="match status" value="1"/>
</dbReference>
<keyword evidence="1" id="KW-0805">Transcription regulation</keyword>
<evidence type="ECO:0000256" key="3">
    <source>
        <dbReference type="ARBA" id="ARBA00023163"/>
    </source>
</evidence>
<dbReference type="InterPro" id="IPR036390">
    <property type="entry name" value="WH_DNA-bd_sf"/>
</dbReference>
<dbReference type="Pfam" id="PF12802">
    <property type="entry name" value="MarR_2"/>
    <property type="match status" value="1"/>
</dbReference>
<dbReference type="Proteomes" id="UP000777303">
    <property type="component" value="Unassembled WGS sequence"/>
</dbReference>
<keyword evidence="3" id="KW-0804">Transcription</keyword>
<proteinExistence type="predicted"/>
<organism evidence="5 6">
    <name type="scientific">Candidatus Paralactobacillus gallistercoris</name>
    <dbReference type="NCBI Taxonomy" id="2838724"/>
    <lineage>
        <taxon>Bacteria</taxon>
        <taxon>Bacillati</taxon>
        <taxon>Bacillota</taxon>
        <taxon>Bacilli</taxon>
        <taxon>Lactobacillales</taxon>
        <taxon>Lactobacillaceae</taxon>
        <taxon>Lactobacillus</taxon>
    </lineage>
</organism>
<dbReference type="GO" id="GO:0003700">
    <property type="term" value="F:DNA-binding transcription factor activity"/>
    <property type="evidence" value="ECO:0007669"/>
    <property type="project" value="InterPro"/>
</dbReference>
<dbReference type="Gene3D" id="1.10.10.10">
    <property type="entry name" value="Winged helix-like DNA-binding domain superfamily/Winged helix DNA-binding domain"/>
    <property type="match status" value="1"/>
</dbReference>
<dbReference type="AlphaFoldDB" id="A0A948TJF2"/>
<accession>A0A948TJF2</accession>
<dbReference type="PRINTS" id="PR00598">
    <property type="entry name" value="HTHMARR"/>
</dbReference>
<dbReference type="SUPFAM" id="SSF46785">
    <property type="entry name" value="Winged helix' DNA-binding domain"/>
    <property type="match status" value="1"/>
</dbReference>
<keyword evidence="2" id="KW-0238">DNA-binding</keyword>
<dbReference type="PANTHER" id="PTHR42756:SF1">
    <property type="entry name" value="TRANSCRIPTIONAL REPRESSOR OF EMRAB OPERON"/>
    <property type="match status" value="1"/>
</dbReference>